<dbReference type="PANTHER" id="PTHR11360">
    <property type="entry name" value="MONOCARBOXYLATE TRANSPORTER"/>
    <property type="match status" value="1"/>
</dbReference>
<dbReference type="InterPro" id="IPR036259">
    <property type="entry name" value="MFS_trans_sf"/>
</dbReference>
<keyword evidence="3" id="KW-0812">Transmembrane</keyword>
<feature type="transmembrane region" description="Helical" evidence="3">
    <location>
        <begin position="215"/>
        <end position="234"/>
    </location>
</feature>
<protein>
    <recommendedName>
        <fullName evidence="6">MFS general substrate transporter</fullName>
    </recommendedName>
</protein>
<comment type="similarity">
    <text evidence="2">Belongs to the major facilitator superfamily. Monocarboxylate porter (TC 2.A.1.13) family.</text>
</comment>
<organism evidence="4 5">
    <name type="scientific">Phanerochaete sordida</name>
    <dbReference type="NCBI Taxonomy" id="48140"/>
    <lineage>
        <taxon>Eukaryota</taxon>
        <taxon>Fungi</taxon>
        <taxon>Dikarya</taxon>
        <taxon>Basidiomycota</taxon>
        <taxon>Agaricomycotina</taxon>
        <taxon>Agaricomycetes</taxon>
        <taxon>Polyporales</taxon>
        <taxon>Phanerochaetaceae</taxon>
        <taxon>Phanerochaete</taxon>
    </lineage>
</organism>
<feature type="transmembrane region" description="Helical" evidence="3">
    <location>
        <begin position="50"/>
        <end position="66"/>
    </location>
</feature>
<feature type="transmembrane region" description="Helical" evidence="3">
    <location>
        <begin position="269"/>
        <end position="291"/>
    </location>
</feature>
<dbReference type="OrthoDB" id="2213137at2759"/>
<proteinExistence type="inferred from homology"/>
<evidence type="ECO:0000313" key="5">
    <source>
        <dbReference type="Proteomes" id="UP000703269"/>
    </source>
</evidence>
<dbReference type="AlphaFoldDB" id="A0A9P3GQ71"/>
<dbReference type="Gene3D" id="1.20.1250.20">
    <property type="entry name" value="MFS general substrate transporter like domains"/>
    <property type="match status" value="2"/>
</dbReference>
<gene>
    <name evidence="4" type="ORF">PsYK624_137510</name>
</gene>
<evidence type="ECO:0000256" key="3">
    <source>
        <dbReference type="SAM" id="Phobius"/>
    </source>
</evidence>
<feature type="transmembrane region" description="Helical" evidence="3">
    <location>
        <begin position="156"/>
        <end position="176"/>
    </location>
</feature>
<evidence type="ECO:0000256" key="2">
    <source>
        <dbReference type="ARBA" id="ARBA00006727"/>
    </source>
</evidence>
<sequence>MLSYISEWFVCRRGLACGIVNAADSVGGVLFPVVFPPLIARCGIKNTTRIYAAALAVCLLPCALFMHPRLPEPRWRAPAQTAIKRSWIRDRRFWVFIVINTLQGFAHYIPLIWLPTFAVSLGRSTSQGSLALTLSNTAALPAAFVMGWLSDRMDIWALAFCVSLLSALATFTLWGVAAASYAGILAFGVVYGVTAGTWSSLWSGFVRPIAKGDPAVAATIINCMMLSRGIGNILSTPISTALQSVKNDFFRTANAHAAGLTVDGGRFSAVILFTGGCFAAGAIVTVVGWVFSGRRCQSTVDESPQ</sequence>
<keyword evidence="5" id="KW-1185">Reference proteome</keyword>
<accession>A0A9P3GQ71</accession>
<evidence type="ECO:0000313" key="4">
    <source>
        <dbReference type="EMBL" id="GJE97530.1"/>
    </source>
</evidence>
<dbReference type="Proteomes" id="UP000703269">
    <property type="component" value="Unassembled WGS sequence"/>
</dbReference>
<dbReference type="Pfam" id="PF07690">
    <property type="entry name" value="MFS_1"/>
    <property type="match status" value="1"/>
</dbReference>
<evidence type="ECO:0000256" key="1">
    <source>
        <dbReference type="ARBA" id="ARBA00004141"/>
    </source>
</evidence>
<comment type="subcellular location">
    <subcellularLocation>
        <location evidence="1">Membrane</location>
        <topology evidence="1">Multi-pass membrane protein</topology>
    </subcellularLocation>
</comment>
<feature type="transmembrane region" description="Helical" evidence="3">
    <location>
        <begin position="130"/>
        <end position="149"/>
    </location>
</feature>
<keyword evidence="3" id="KW-1133">Transmembrane helix</keyword>
<dbReference type="SUPFAM" id="SSF103473">
    <property type="entry name" value="MFS general substrate transporter"/>
    <property type="match status" value="1"/>
</dbReference>
<comment type="caution">
    <text evidence="4">The sequence shown here is derived from an EMBL/GenBank/DDBJ whole genome shotgun (WGS) entry which is preliminary data.</text>
</comment>
<dbReference type="InterPro" id="IPR050327">
    <property type="entry name" value="Proton-linked_MCT"/>
</dbReference>
<keyword evidence="3" id="KW-0472">Membrane</keyword>
<dbReference type="PANTHER" id="PTHR11360:SF287">
    <property type="entry name" value="MFS MONOCARBOXYLATE TRANSPORTER"/>
    <property type="match status" value="1"/>
</dbReference>
<feature type="transmembrane region" description="Helical" evidence="3">
    <location>
        <begin position="93"/>
        <end position="118"/>
    </location>
</feature>
<feature type="transmembrane region" description="Helical" evidence="3">
    <location>
        <begin position="182"/>
        <end position="203"/>
    </location>
</feature>
<dbReference type="InterPro" id="IPR011701">
    <property type="entry name" value="MFS"/>
</dbReference>
<dbReference type="EMBL" id="BPQB01000073">
    <property type="protein sequence ID" value="GJE97530.1"/>
    <property type="molecule type" value="Genomic_DNA"/>
</dbReference>
<dbReference type="GO" id="GO:0016020">
    <property type="term" value="C:membrane"/>
    <property type="evidence" value="ECO:0007669"/>
    <property type="project" value="UniProtKB-SubCell"/>
</dbReference>
<reference evidence="4 5" key="1">
    <citation type="submission" date="2021-08" db="EMBL/GenBank/DDBJ databases">
        <title>Draft Genome Sequence of Phanerochaete sordida strain YK-624.</title>
        <authorList>
            <person name="Mori T."/>
            <person name="Dohra H."/>
            <person name="Suzuki T."/>
            <person name="Kawagishi H."/>
            <person name="Hirai H."/>
        </authorList>
    </citation>
    <scope>NUCLEOTIDE SEQUENCE [LARGE SCALE GENOMIC DNA]</scope>
    <source>
        <strain evidence="4 5">YK-624</strain>
    </source>
</reference>
<dbReference type="GO" id="GO:0022857">
    <property type="term" value="F:transmembrane transporter activity"/>
    <property type="evidence" value="ECO:0007669"/>
    <property type="project" value="InterPro"/>
</dbReference>
<name>A0A9P3GQ71_9APHY</name>
<evidence type="ECO:0008006" key="6">
    <source>
        <dbReference type="Google" id="ProtNLM"/>
    </source>
</evidence>